<evidence type="ECO:0000313" key="3">
    <source>
        <dbReference type="Proteomes" id="UP000078512"/>
    </source>
</evidence>
<dbReference type="EMBL" id="KV442123">
    <property type="protein sequence ID" value="OAQ23308.1"/>
    <property type="molecule type" value="Genomic_DNA"/>
</dbReference>
<dbReference type="AlphaFoldDB" id="A0A197JE74"/>
<reference evidence="2 3" key="1">
    <citation type="submission" date="2016-05" db="EMBL/GenBank/DDBJ databases">
        <title>Genome sequencing reveals origins of a unique bacterial endosymbiosis in the earliest lineages of terrestrial Fungi.</title>
        <authorList>
            <consortium name="DOE Joint Genome Institute"/>
            <person name="Uehling J."/>
            <person name="Gryganskyi A."/>
            <person name="Hameed K."/>
            <person name="Tschaplinski T."/>
            <person name="Misztal P."/>
            <person name="Wu S."/>
            <person name="Desiro A."/>
            <person name="Vande Pol N."/>
            <person name="Du Z.-Y."/>
            <person name="Zienkiewicz A."/>
            <person name="Zienkiewicz K."/>
            <person name="Morin E."/>
            <person name="Tisserant E."/>
            <person name="Splivallo R."/>
            <person name="Hainaut M."/>
            <person name="Henrissat B."/>
            <person name="Ohm R."/>
            <person name="Kuo A."/>
            <person name="Yan J."/>
            <person name="Lipzen A."/>
            <person name="Nolan M."/>
            <person name="Labutti K."/>
            <person name="Barry K."/>
            <person name="Goldstein A."/>
            <person name="Labbe J."/>
            <person name="Schadt C."/>
            <person name="Tuskan G."/>
            <person name="Grigoriev I."/>
            <person name="Martin F."/>
            <person name="Vilgalys R."/>
            <person name="Bonito G."/>
        </authorList>
    </citation>
    <scope>NUCLEOTIDE SEQUENCE [LARGE SCALE GENOMIC DNA]</scope>
    <source>
        <strain evidence="2 3">AG-77</strain>
    </source>
</reference>
<dbReference type="Proteomes" id="UP000078512">
    <property type="component" value="Unassembled WGS sequence"/>
</dbReference>
<name>A0A197JE74_9FUNG</name>
<gene>
    <name evidence="2" type="ORF">K457DRAFT_25241</name>
</gene>
<keyword evidence="3" id="KW-1185">Reference proteome</keyword>
<evidence type="ECO:0000256" key="1">
    <source>
        <dbReference type="SAM" id="MobiDB-lite"/>
    </source>
</evidence>
<proteinExistence type="predicted"/>
<accession>A0A197JE74</accession>
<evidence type="ECO:0000313" key="2">
    <source>
        <dbReference type="EMBL" id="OAQ23308.1"/>
    </source>
</evidence>
<feature type="compositionally biased region" description="Acidic residues" evidence="1">
    <location>
        <begin position="58"/>
        <end position="73"/>
    </location>
</feature>
<sequence length="95" mass="9836">MDTQAAVNWMVTEDYSREPFDDALSKLSSSLILCLADMDSGLAEDGQAENDQTKDMVEDSPEAEGSDESESETDGGAGHDEAASSGDGIAVSTAG</sequence>
<organism evidence="2 3">
    <name type="scientific">Linnemannia elongata AG-77</name>
    <dbReference type="NCBI Taxonomy" id="1314771"/>
    <lineage>
        <taxon>Eukaryota</taxon>
        <taxon>Fungi</taxon>
        <taxon>Fungi incertae sedis</taxon>
        <taxon>Mucoromycota</taxon>
        <taxon>Mortierellomycotina</taxon>
        <taxon>Mortierellomycetes</taxon>
        <taxon>Mortierellales</taxon>
        <taxon>Mortierellaceae</taxon>
        <taxon>Linnemannia</taxon>
    </lineage>
</organism>
<feature type="region of interest" description="Disordered" evidence="1">
    <location>
        <begin position="43"/>
        <end position="95"/>
    </location>
</feature>
<protein>
    <submittedName>
        <fullName evidence="2">Uncharacterized protein</fullName>
    </submittedName>
</protein>